<feature type="compositionally biased region" description="Polar residues" evidence="16">
    <location>
        <begin position="570"/>
        <end position="579"/>
    </location>
</feature>
<dbReference type="InterPro" id="IPR041562">
    <property type="entry name" value="MCM_lid"/>
</dbReference>
<keyword evidence="6" id="KW-0378">Hydrolase</keyword>
<dbReference type="Pfam" id="PF00493">
    <property type="entry name" value="MCM"/>
    <property type="match status" value="1"/>
</dbReference>
<name>A0A5B8MBW8_9CHLO</name>
<evidence type="ECO:0000259" key="17">
    <source>
        <dbReference type="PROSITE" id="PS50051"/>
    </source>
</evidence>
<dbReference type="SMART" id="SM00350">
    <property type="entry name" value="MCM"/>
    <property type="match status" value="1"/>
</dbReference>
<reference evidence="18 19" key="1">
    <citation type="submission" date="2018-07" db="EMBL/GenBank/DDBJ databases">
        <title>The complete nuclear genome of the prasinophyte Chloropicon primus (CCMP1205).</title>
        <authorList>
            <person name="Pombert J.-F."/>
            <person name="Otis C."/>
            <person name="Turmel M."/>
            <person name="Lemieux C."/>
        </authorList>
    </citation>
    <scope>NUCLEOTIDE SEQUENCE [LARGE SCALE GENOMIC DNA]</scope>
    <source>
        <strain evidence="18 19">CCMP1205</strain>
    </source>
</reference>
<comment type="catalytic activity">
    <reaction evidence="13">
        <text>ATP + H2O = ADP + phosphate + H(+)</text>
        <dbReference type="Rhea" id="RHEA:13065"/>
        <dbReference type="ChEBI" id="CHEBI:15377"/>
        <dbReference type="ChEBI" id="CHEBI:15378"/>
        <dbReference type="ChEBI" id="CHEBI:30616"/>
        <dbReference type="ChEBI" id="CHEBI:43474"/>
        <dbReference type="ChEBI" id="CHEBI:456216"/>
        <dbReference type="EC" id="3.6.4.12"/>
    </reaction>
</comment>
<evidence type="ECO:0000256" key="15">
    <source>
        <dbReference type="RuleBase" id="RU004070"/>
    </source>
</evidence>
<dbReference type="CDD" id="cd22247">
    <property type="entry name" value="MCM8_WHD"/>
    <property type="match status" value="1"/>
</dbReference>
<comment type="subcellular location">
    <subcellularLocation>
        <location evidence="1">Nucleus</location>
    </subcellularLocation>
</comment>
<proteinExistence type="inferred from homology"/>
<keyword evidence="5" id="KW-0227">DNA damage</keyword>
<dbReference type="SUPFAM" id="SSF50249">
    <property type="entry name" value="Nucleic acid-binding proteins"/>
    <property type="match status" value="1"/>
</dbReference>
<dbReference type="Pfam" id="PF17207">
    <property type="entry name" value="MCM_OB"/>
    <property type="match status" value="1"/>
</dbReference>
<feature type="compositionally biased region" description="Basic and acidic residues" evidence="16">
    <location>
        <begin position="583"/>
        <end position="592"/>
    </location>
</feature>
<evidence type="ECO:0000256" key="7">
    <source>
        <dbReference type="ARBA" id="ARBA00022806"/>
    </source>
</evidence>
<feature type="region of interest" description="Disordered" evidence="16">
    <location>
        <begin position="567"/>
        <end position="592"/>
    </location>
</feature>
<evidence type="ECO:0000256" key="6">
    <source>
        <dbReference type="ARBA" id="ARBA00022801"/>
    </source>
</evidence>
<keyword evidence="8 15" id="KW-0067">ATP-binding</keyword>
<dbReference type="SUPFAM" id="SSF52540">
    <property type="entry name" value="P-loop containing nucleoside triphosphate hydrolases"/>
    <property type="match status" value="1"/>
</dbReference>
<dbReference type="PROSITE" id="PS00847">
    <property type="entry name" value="MCM_1"/>
    <property type="match status" value="1"/>
</dbReference>
<keyword evidence="4 15" id="KW-0547">Nucleotide-binding</keyword>
<dbReference type="EMBL" id="CP031034">
    <property type="protein sequence ID" value="QDZ17779.1"/>
    <property type="molecule type" value="Genomic_DNA"/>
</dbReference>
<dbReference type="GO" id="GO:0005524">
    <property type="term" value="F:ATP binding"/>
    <property type="evidence" value="ECO:0007669"/>
    <property type="project" value="UniProtKB-KW"/>
</dbReference>
<evidence type="ECO:0000256" key="2">
    <source>
        <dbReference type="ARBA" id="ARBA00008010"/>
    </source>
</evidence>
<dbReference type="FunFam" id="2.20.28.10:FF:000007">
    <property type="entry name" value="DNA helicase MCM8 isoform X1"/>
    <property type="match status" value="1"/>
</dbReference>
<dbReference type="InterPro" id="IPR056875">
    <property type="entry name" value="MCM8/REC_WHD"/>
</dbReference>
<dbReference type="EC" id="3.6.4.12" evidence="3"/>
<dbReference type="InterPro" id="IPR027417">
    <property type="entry name" value="P-loop_NTPase"/>
</dbReference>
<dbReference type="InterPro" id="IPR012340">
    <property type="entry name" value="NA-bd_OB-fold"/>
</dbReference>
<evidence type="ECO:0000256" key="9">
    <source>
        <dbReference type="ARBA" id="ARBA00023125"/>
    </source>
</evidence>
<accession>A0A5B8MBW8</accession>
<evidence type="ECO:0000256" key="8">
    <source>
        <dbReference type="ARBA" id="ARBA00022840"/>
    </source>
</evidence>
<dbReference type="GO" id="GO:0005634">
    <property type="term" value="C:nucleus"/>
    <property type="evidence" value="ECO:0007669"/>
    <property type="project" value="UniProtKB-SubCell"/>
</dbReference>
<feature type="domain" description="MCM C-terminal AAA(+) ATPase" evidence="17">
    <location>
        <begin position="338"/>
        <end position="545"/>
    </location>
</feature>
<dbReference type="InterPro" id="IPR031327">
    <property type="entry name" value="MCM"/>
</dbReference>
<dbReference type="Gene3D" id="3.40.50.300">
    <property type="entry name" value="P-loop containing nucleotide triphosphate hydrolases"/>
    <property type="match status" value="1"/>
</dbReference>
<evidence type="ECO:0000256" key="4">
    <source>
        <dbReference type="ARBA" id="ARBA00022741"/>
    </source>
</evidence>
<dbReference type="PRINTS" id="PR01657">
    <property type="entry name" value="MCMFAMILY"/>
</dbReference>
<keyword evidence="7" id="KW-0347">Helicase</keyword>
<evidence type="ECO:0000313" key="19">
    <source>
        <dbReference type="Proteomes" id="UP000316726"/>
    </source>
</evidence>
<organism evidence="18 19">
    <name type="scientific">Chloropicon primus</name>
    <dbReference type="NCBI Taxonomy" id="1764295"/>
    <lineage>
        <taxon>Eukaryota</taxon>
        <taxon>Viridiplantae</taxon>
        <taxon>Chlorophyta</taxon>
        <taxon>Chloropicophyceae</taxon>
        <taxon>Chloropicales</taxon>
        <taxon>Chloropicaceae</taxon>
        <taxon>Chloropicon</taxon>
    </lineage>
</organism>
<dbReference type="GO" id="GO:0017116">
    <property type="term" value="F:single-stranded DNA helicase activity"/>
    <property type="evidence" value="ECO:0007669"/>
    <property type="project" value="TreeGrafter"/>
</dbReference>
<keyword evidence="19" id="KW-1185">Reference proteome</keyword>
<gene>
    <name evidence="18" type="ORF">A3770_01p02970</name>
</gene>
<dbReference type="InterPro" id="IPR018525">
    <property type="entry name" value="MCM_CS"/>
</dbReference>
<dbReference type="GO" id="GO:0042555">
    <property type="term" value="C:MCM complex"/>
    <property type="evidence" value="ECO:0007669"/>
    <property type="project" value="TreeGrafter"/>
</dbReference>
<dbReference type="InterPro" id="IPR033762">
    <property type="entry name" value="MCM_OB"/>
</dbReference>
<dbReference type="Proteomes" id="UP000316726">
    <property type="component" value="Chromosome 1"/>
</dbReference>
<dbReference type="SMART" id="SM00382">
    <property type="entry name" value="AAA"/>
    <property type="match status" value="1"/>
</dbReference>
<evidence type="ECO:0000256" key="5">
    <source>
        <dbReference type="ARBA" id="ARBA00022763"/>
    </source>
</evidence>
<dbReference type="Pfam" id="PF25051">
    <property type="entry name" value="WHD_MCM8"/>
    <property type="match status" value="1"/>
</dbReference>
<dbReference type="STRING" id="1764295.A0A5B8MBW8"/>
<evidence type="ECO:0000256" key="16">
    <source>
        <dbReference type="SAM" id="MobiDB-lite"/>
    </source>
</evidence>
<evidence type="ECO:0000256" key="1">
    <source>
        <dbReference type="ARBA" id="ARBA00004123"/>
    </source>
</evidence>
<comment type="similarity">
    <text evidence="2 15">Belongs to the MCM family.</text>
</comment>
<evidence type="ECO:0000256" key="3">
    <source>
        <dbReference type="ARBA" id="ARBA00012551"/>
    </source>
</evidence>
<dbReference type="AlphaFoldDB" id="A0A5B8MBW8"/>
<dbReference type="Gene3D" id="2.40.50.140">
    <property type="entry name" value="Nucleic acid-binding proteins"/>
    <property type="match status" value="1"/>
</dbReference>
<dbReference type="Pfam" id="PF17855">
    <property type="entry name" value="MCM_lid"/>
    <property type="match status" value="1"/>
</dbReference>
<evidence type="ECO:0000256" key="13">
    <source>
        <dbReference type="ARBA" id="ARBA00047995"/>
    </source>
</evidence>
<dbReference type="InterPro" id="IPR003593">
    <property type="entry name" value="AAA+_ATPase"/>
</dbReference>
<evidence type="ECO:0000256" key="10">
    <source>
        <dbReference type="ARBA" id="ARBA00023204"/>
    </source>
</evidence>
<evidence type="ECO:0000256" key="14">
    <source>
        <dbReference type="ARBA" id="ARBA00069556"/>
    </source>
</evidence>
<protein>
    <recommendedName>
        <fullName evidence="14">Probable DNA helicase MCM8</fullName>
        <ecNumber evidence="3">3.6.4.12</ecNumber>
    </recommendedName>
    <alternativeName>
        <fullName evidence="12">Minichromosome maintenance 8</fullName>
    </alternativeName>
</protein>
<dbReference type="Gene3D" id="2.20.28.10">
    <property type="match status" value="1"/>
</dbReference>
<dbReference type="GO" id="GO:0006260">
    <property type="term" value="P:DNA replication"/>
    <property type="evidence" value="ECO:0007669"/>
    <property type="project" value="InterPro"/>
</dbReference>
<dbReference type="GO" id="GO:0016787">
    <property type="term" value="F:hydrolase activity"/>
    <property type="evidence" value="ECO:0007669"/>
    <property type="project" value="UniProtKB-KW"/>
</dbReference>
<dbReference type="GO" id="GO:0000724">
    <property type="term" value="P:double-strand break repair via homologous recombination"/>
    <property type="evidence" value="ECO:0007669"/>
    <property type="project" value="UniProtKB-ARBA"/>
</dbReference>
<dbReference type="OrthoDB" id="422555at2759"/>
<keyword evidence="9 15" id="KW-0238">DNA-binding</keyword>
<evidence type="ECO:0000313" key="18">
    <source>
        <dbReference type="EMBL" id="QDZ17779.1"/>
    </source>
</evidence>
<keyword evidence="11" id="KW-0539">Nucleus</keyword>
<sequence length="779" mass="85068">MAEDDDFDFGHVPIAWPVYFGDEECANDDRRVLLISQLIGWFSTESGWGCLADELALTLDNRVVVSMDFEALRTSCPIPDVFAALDMQPLEAIACLGCSAYEVVFAVKPEASKGLEALRGLKPKKVVVNFRNYPESQVKVRNLKASYLGRIVTVVGSIVRSGPVQPKVMGMSFVCGKCGSVLKQVFEDGKFCPPKACTGSGCRSRTFAPSYSEASSMDRQFIKVQEIQGLSAHDNAGDIPRTVECELCENLVDTCSTGDVVRITGIATSSNDEKDVRGSKQKFRGSCLSSLYIKALSVEVESHGKNGPGAALNGSQGEDELADYEMMTKLYSRFKEDIFALFVYSICPGIYGNEMLKAGLILSLFGGTRKNTATKGKVPLRGDVHVLMVGDPGMGKSQMLQAVCKTAHHGVYVTGNISTSTGLTASVGKDGATGEFCLEAGAVVMADQGVCCVDEFDKMNTEYQSLLEVMEQQEVSVAKAGLVASLPARTTIVAAANPEKGHYDCTNSLSENIKLSPALLSRFDLIFLLLDQPDEEVDGLLSEHVMQLHGWGNRNKENRSALTFRPAVSKLSQSTPRSQSRGRRTESSRFREGLRALSESKVKPVPLAVIQKCISYARQHVRPALSEEARAILKQCYLELRCQNANCVGGIPITVRQLESMIRLAEARARVDMRELVTKEDAEDVVVIMKESLYSTVIDEYGSIKVKGRKKGKHAEAKRFLTTLAKMARAQGRKIFSVQEIYAIADDIHLQVEDIVTLVEELNLAGELLKKGNGMYALA</sequence>
<evidence type="ECO:0000256" key="12">
    <source>
        <dbReference type="ARBA" id="ARBA00042306"/>
    </source>
</evidence>
<dbReference type="GO" id="GO:0003697">
    <property type="term" value="F:single-stranded DNA binding"/>
    <property type="evidence" value="ECO:0007669"/>
    <property type="project" value="TreeGrafter"/>
</dbReference>
<dbReference type="PANTHER" id="PTHR11630:SF47">
    <property type="entry name" value="DNA HELICASE MCM8"/>
    <property type="match status" value="1"/>
</dbReference>
<dbReference type="PROSITE" id="PS50051">
    <property type="entry name" value="MCM_2"/>
    <property type="match status" value="1"/>
</dbReference>
<dbReference type="PANTHER" id="PTHR11630">
    <property type="entry name" value="DNA REPLICATION LICENSING FACTOR MCM FAMILY MEMBER"/>
    <property type="match status" value="1"/>
</dbReference>
<dbReference type="InterPro" id="IPR001208">
    <property type="entry name" value="MCM_dom"/>
</dbReference>
<evidence type="ECO:0000256" key="11">
    <source>
        <dbReference type="ARBA" id="ARBA00023242"/>
    </source>
</evidence>
<keyword evidence="10" id="KW-0234">DNA repair</keyword>